<gene>
    <name evidence="2" type="ORF">Sjap_019964</name>
</gene>
<protein>
    <submittedName>
        <fullName evidence="2">Uncharacterized protein</fullName>
    </submittedName>
</protein>
<feature type="transmembrane region" description="Helical" evidence="1">
    <location>
        <begin position="220"/>
        <end position="240"/>
    </location>
</feature>
<feature type="transmembrane region" description="Helical" evidence="1">
    <location>
        <begin position="125"/>
        <end position="146"/>
    </location>
</feature>
<reference evidence="2 3" key="1">
    <citation type="submission" date="2024-01" db="EMBL/GenBank/DDBJ databases">
        <title>Genome assemblies of Stephania.</title>
        <authorList>
            <person name="Yang L."/>
        </authorList>
    </citation>
    <scope>NUCLEOTIDE SEQUENCE [LARGE SCALE GENOMIC DNA]</scope>
    <source>
        <strain evidence="2">QJT</strain>
        <tissue evidence="2">Leaf</tissue>
    </source>
</reference>
<keyword evidence="1" id="KW-0812">Transmembrane</keyword>
<evidence type="ECO:0000313" key="2">
    <source>
        <dbReference type="EMBL" id="KAK9102710.1"/>
    </source>
</evidence>
<evidence type="ECO:0000256" key="1">
    <source>
        <dbReference type="SAM" id="Phobius"/>
    </source>
</evidence>
<keyword evidence="1" id="KW-0472">Membrane</keyword>
<dbReference type="PANTHER" id="PTHR35307:SF8">
    <property type="entry name" value="GUSTATORY RECEPTOR"/>
    <property type="match status" value="1"/>
</dbReference>
<feature type="transmembrane region" description="Helical" evidence="1">
    <location>
        <begin position="260"/>
        <end position="283"/>
    </location>
</feature>
<feature type="transmembrane region" description="Helical" evidence="1">
    <location>
        <begin position="24"/>
        <end position="47"/>
    </location>
</feature>
<dbReference type="AlphaFoldDB" id="A0AAP0F2I8"/>
<dbReference type="PANTHER" id="PTHR35307">
    <property type="entry name" value="PROTEIN, PUTATIVE-RELATED"/>
    <property type="match status" value="1"/>
</dbReference>
<sequence>MGGTGNCVDGKLDDSNYSSPVPLIGLYITGATLVCLLFILLDVFAGFRYIKKWLPCRFFSLNSITLTLLSIAVKLPLDLTSSMPRVQDQLSKITGTTLICICMGFFMPSLGTCRKSECFKNMTALSIFVVTVVVNLCIQMYTGVIILFRGELIIVMCCMMILLMALWCFASEIQSHNEVSHDGIKDNLIRGKGTMLHRLKVSFLLGYNSNPQFTLCRCPLSIFVTTLCVLSSFILMKVAFQSLVSNKKNSDLCEGVSVYKWSMTSIVVSQIITVVIGGLAIAFRLFSLIGHWFGGIGILQEGFDHADEIIACNSIFRGVWLFYLMVFGKITLKFIVLAISLMFSIPFLLLEGCIVLNDESRGNNPSNNDEGSTEEFKDLIHEGEMGLDAWTLRKGVNDMKGWMEKPKALNQLIKLLSKTPPLYHHESLIHLLKAHYDLAWPGHEISSLTIVLLVRIANISIPSSLSKSLSSSLDEGFEILHFIDKKIHASNLENKMKSALAKALWKRDNFNSLLPKIVKKFGNRGAFQNQTQLDQSIAIIRGLKEVLRNDFVQDELAMLTDFIQLRAYVSIRELMAT</sequence>
<comment type="caution">
    <text evidence="2">The sequence shown here is derived from an EMBL/GenBank/DDBJ whole genome shotgun (WGS) entry which is preliminary data.</text>
</comment>
<accession>A0AAP0F2I8</accession>
<dbReference type="EMBL" id="JBBNAE010000008">
    <property type="protein sequence ID" value="KAK9102710.1"/>
    <property type="molecule type" value="Genomic_DNA"/>
</dbReference>
<organism evidence="2 3">
    <name type="scientific">Stephania japonica</name>
    <dbReference type="NCBI Taxonomy" id="461633"/>
    <lineage>
        <taxon>Eukaryota</taxon>
        <taxon>Viridiplantae</taxon>
        <taxon>Streptophyta</taxon>
        <taxon>Embryophyta</taxon>
        <taxon>Tracheophyta</taxon>
        <taxon>Spermatophyta</taxon>
        <taxon>Magnoliopsida</taxon>
        <taxon>Ranunculales</taxon>
        <taxon>Menispermaceae</taxon>
        <taxon>Menispermoideae</taxon>
        <taxon>Cissampelideae</taxon>
        <taxon>Stephania</taxon>
    </lineage>
</organism>
<feature type="transmembrane region" description="Helical" evidence="1">
    <location>
        <begin position="152"/>
        <end position="170"/>
    </location>
</feature>
<proteinExistence type="predicted"/>
<name>A0AAP0F2I8_9MAGN</name>
<feature type="transmembrane region" description="Helical" evidence="1">
    <location>
        <begin position="330"/>
        <end position="350"/>
    </location>
</feature>
<keyword evidence="1" id="KW-1133">Transmembrane helix</keyword>
<evidence type="ECO:0000313" key="3">
    <source>
        <dbReference type="Proteomes" id="UP001417504"/>
    </source>
</evidence>
<keyword evidence="3" id="KW-1185">Reference proteome</keyword>
<feature type="transmembrane region" description="Helical" evidence="1">
    <location>
        <begin position="54"/>
        <end position="73"/>
    </location>
</feature>
<feature type="transmembrane region" description="Helical" evidence="1">
    <location>
        <begin position="93"/>
        <end position="113"/>
    </location>
</feature>
<dbReference type="Proteomes" id="UP001417504">
    <property type="component" value="Unassembled WGS sequence"/>
</dbReference>